<dbReference type="EMBL" id="DSUJ01000008">
    <property type="protein sequence ID" value="HFI90625.1"/>
    <property type="molecule type" value="Genomic_DNA"/>
</dbReference>
<protein>
    <submittedName>
        <fullName evidence="3">T9SS type A sorting domain-containing protein</fullName>
    </submittedName>
</protein>
<gene>
    <name evidence="3" type="ORF">ENS31_03715</name>
</gene>
<dbReference type="NCBIfam" id="TIGR04183">
    <property type="entry name" value="Por_Secre_tail"/>
    <property type="match status" value="1"/>
</dbReference>
<organism evidence="3">
    <name type="scientific">Ignavibacterium album</name>
    <dbReference type="NCBI Taxonomy" id="591197"/>
    <lineage>
        <taxon>Bacteria</taxon>
        <taxon>Pseudomonadati</taxon>
        <taxon>Ignavibacteriota</taxon>
        <taxon>Ignavibacteria</taxon>
        <taxon>Ignavibacteriales</taxon>
        <taxon>Ignavibacteriaceae</taxon>
        <taxon>Ignavibacterium</taxon>
    </lineage>
</organism>
<reference evidence="3" key="1">
    <citation type="journal article" date="2020" name="mSystems">
        <title>Genome- and Community-Level Interaction Insights into Carbon Utilization and Element Cycling Functions of Hydrothermarchaeota in Hydrothermal Sediment.</title>
        <authorList>
            <person name="Zhou Z."/>
            <person name="Liu Y."/>
            <person name="Xu W."/>
            <person name="Pan J."/>
            <person name="Luo Z.H."/>
            <person name="Li M."/>
        </authorList>
    </citation>
    <scope>NUCLEOTIDE SEQUENCE [LARGE SCALE GENOMIC DNA]</scope>
    <source>
        <strain evidence="3">SpSt-479</strain>
    </source>
</reference>
<comment type="caution">
    <text evidence="3">The sequence shown here is derived from an EMBL/GenBank/DDBJ whole genome shotgun (WGS) entry which is preliminary data.</text>
</comment>
<feature type="signal peptide" evidence="1">
    <location>
        <begin position="1"/>
        <end position="19"/>
    </location>
</feature>
<feature type="domain" description="Secretion system C-terminal sorting" evidence="2">
    <location>
        <begin position="79"/>
        <end position="153"/>
    </location>
</feature>
<feature type="chain" id="PRO_5031426917" evidence="1">
    <location>
        <begin position="20"/>
        <end position="157"/>
    </location>
</feature>
<keyword evidence="1" id="KW-0732">Signal</keyword>
<evidence type="ECO:0000313" key="3">
    <source>
        <dbReference type="EMBL" id="HFI90625.1"/>
    </source>
</evidence>
<dbReference type="AlphaFoldDB" id="A0A7V2ZIK3"/>
<name>A0A7V2ZIK3_9BACT</name>
<evidence type="ECO:0000259" key="2">
    <source>
        <dbReference type="Pfam" id="PF18962"/>
    </source>
</evidence>
<accession>A0A7V2ZIK3</accession>
<dbReference type="InterPro" id="IPR026444">
    <property type="entry name" value="Secre_tail"/>
</dbReference>
<evidence type="ECO:0000256" key="1">
    <source>
        <dbReference type="SAM" id="SignalP"/>
    </source>
</evidence>
<sequence length="157" mass="17058">MKIKILFIALLGYAANFYSQSLLTIGNSATLTISSGTDICADSISGTIQGGGTICGSPNSVEIETGKPLPTEFALLQNYPNPFNPTTKISWQSPVSGWQTLKVYDILGNEVALLVNQFLEAGYYSTEFNAINLTSGIYIYRLEVGDIVFVKKMTLVR</sequence>
<proteinExistence type="predicted"/>
<dbReference type="Pfam" id="PF18962">
    <property type="entry name" value="Por_Secre_tail"/>
    <property type="match status" value="1"/>
</dbReference>